<organism evidence="2 3">
    <name type="scientific">Lineolata rhizophorae</name>
    <dbReference type="NCBI Taxonomy" id="578093"/>
    <lineage>
        <taxon>Eukaryota</taxon>
        <taxon>Fungi</taxon>
        <taxon>Dikarya</taxon>
        <taxon>Ascomycota</taxon>
        <taxon>Pezizomycotina</taxon>
        <taxon>Dothideomycetes</taxon>
        <taxon>Dothideomycetes incertae sedis</taxon>
        <taxon>Lineolatales</taxon>
        <taxon>Lineolataceae</taxon>
        <taxon>Lineolata</taxon>
    </lineage>
</organism>
<name>A0A6A6PB41_9PEZI</name>
<dbReference type="Proteomes" id="UP000799766">
    <property type="component" value="Unassembled WGS sequence"/>
</dbReference>
<sequence>MARRYRALSYRRRDYLPSLALRPPPPVAFSTARVARAWSWFSFPVCPLRSARIASLGGPERGLARRPDSIDRASRPPRAPDLSSSSSERTVRGHRPAFDLVRPAPPGSERARASASERENPLLRRYVAKPSCARRARKGLEQARRDKDPGAAGGRGRCRARGARTPDASGQKATRERRLPFPSLIPSPFVPRPSGPVAAPPPRSAATRGPSMYGPFGVAGRG</sequence>
<feature type="compositionally biased region" description="Basic and acidic residues" evidence="1">
    <location>
        <begin position="109"/>
        <end position="122"/>
    </location>
</feature>
<feature type="compositionally biased region" description="Pro residues" evidence="1">
    <location>
        <begin position="183"/>
        <end position="203"/>
    </location>
</feature>
<dbReference type="EMBL" id="MU001672">
    <property type="protein sequence ID" value="KAF2461156.1"/>
    <property type="molecule type" value="Genomic_DNA"/>
</dbReference>
<keyword evidence="3" id="KW-1185">Reference proteome</keyword>
<gene>
    <name evidence="2" type="ORF">BDY21DRAFT_140229</name>
</gene>
<proteinExistence type="predicted"/>
<evidence type="ECO:0000256" key="1">
    <source>
        <dbReference type="SAM" id="MobiDB-lite"/>
    </source>
</evidence>
<feature type="compositionally biased region" description="Basic and acidic residues" evidence="1">
    <location>
        <begin position="138"/>
        <end position="149"/>
    </location>
</feature>
<reference evidence="2" key="1">
    <citation type="journal article" date="2020" name="Stud. Mycol.">
        <title>101 Dothideomycetes genomes: a test case for predicting lifestyles and emergence of pathogens.</title>
        <authorList>
            <person name="Haridas S."/>
            <person name="Albert R."/>
            <person name="Binder M."/>
            <person name="Bloem J."/>
            <person name="Labutti K."/>
            <person name="Salamov A."/>
            <person name="Andreopoulos B."/>
            <person name="Baker S."/>
            <person name="Barry K."/>
            <person name="Bills G."/>
            <person name="Bluhm B."/>
            <person name="Cannon C."/>
            <person name="Castanera R."/>
            <person name="Culley D."/>
            <person name="Daum C."/>
            <person name="Ezra D."/>
            <person name="Gonzalez J."/>
            <person name="Henrissat B."/>
            <person name="Kuo A."/>
            <person name="Liang C."/>
            <person name="Lipzen A."/>
            <person name="Lutzoni F."/>
            <person name="Magnuson J."/>
            <person name="Mondo S."/>
            <person name="Nolan M."/>
            <person name="Ohm R."/>
            <person name="Pangilinan J."/>
            <person name="Park H.-J."/>
            <person name="Ramirez L."/>
            <person name="Alfaro M."/>
            <person name="Sun H."/>
            <person name="Tritt A."/>
            <person name="Yoshinaga Y."/>
            <person name="Zwiers L.-H."/>
            <person name="Turgeon B."/>
            <person name="Goodwin S."/>
            <person name="Spatafora J."/>
            <person name="Crous P."/>
            <person name="Grigoriev I."/>
        </authorList>
    </citation>
    <scope>NUCLEOTIDE SEQUENCE</scope>
    <source>
        <strain evidence="2">ATCC 16933</strain>
    </source>
</reference>
<evidence type="ECO:0000313" key="3">
    <source>
        <dbReference type="Proteomes" id="UP000799766"/>
    </source>
</evidence>
<accession>A0A6A6PB41</accession>
<evidence type="ECO:0000313" key="2">
    <source>
        <dbReference type="EMBL" id="KAF2461156.1"/>
    </source>
</evidence>
<feature type="region of interest" description="Disordered" evidence="1">
    <location>
        <begin position="58"/>
        <end position="222"/>
    </location>
</feature>
<feature type="compositionally biased region" description="Basic and acidic residues" evidence="1">
    <location>
        <begin position="62"/>
        <end position="74"/>
    </location>
</feature>
<dbReference type="AlphaFoldDB" id="A0A6A6PB41"/>
<protein>
    <submittedName>
        <fullName evidence="2">Uncharacterized protein</fullName>
    </submittedName>
</protein>